<dbReference type="GO" id="GO:0016491">
    <property type="term" value="F:oxidoreductase activity"/>
    <property type="evidence" value="ECO:0007669"/>
    <property type="project" value="UniProtKB-KW"/>
</dbReference>
<dbReference type="OrthoDB" id="2898509at2759"/>
<reference evidence="2 3" key="1">
    <citation type="submission" date="2016-03" db="EMBL/GenBank/DDBJ databases">
        <authorList>
            <person name="Ploux O."/>
        </authorList>
    </citation>
    <scope>NUCLEOTIDE SEQUENCE [LARGE SCALE GENOMIC DNA]</scope>
    <source>
        <strain evidence="2 3">UAMH 11012</strain>
    </source>
</reference>
<dbReference type="Pfam" id="PF00106">
    <property type="entry name" value="adh_short"/>
    <property type="match status" value="1"/>
</dbReference>
<dbReference type="EMBL" id="FJOG01000051">
    <property type="protein sequence ID" value="CZR68123.1"/>
    <property type="molecule type" value="Genomic_DNA"/>
</dbReference>
<name>A0A1L7XSW3_9HELO</name>
<dbReference type="Proteomes" id="UP000184330">
    <property type="component" value="Unassembled WGS sequence"/>
</dbReference>
<dbReference type="InterPro" id="IPR036291">
    <property type="entry name" value="NAD(P)-bd_dom_sf"/>
</dbReference>
<evidence type="ECO:0000256" key="1">
    <source>
        <dbReference type="ARBA" id="ARBA00023002"/>
    </source>
</evidence>
<dbReference type="InterPro" id="IPR052228">
    <property type="entry name" value="Sec_Metab_Biosynth_Oxidored"/>
</dbReference>
<evidence type="ECO:0000313" key="2">
    <source>
        <dbReference type="EMBL" id="CZR68123.1"/>
    </source>
</evidence>
<protein>
    <submittedName>
        <fullName evidence="2">Uncharacterized protein</fullName>
    </submittedName>
</protein>
<proteinExistence type="predicted"/>
<evidence type="ECO:0000313" key="3">
    <source>
        <dbReference type="Proteomes" id="UP000184330"/>
    </source>
</evidence>
<gene>
    <name evidence="2" type="ORF">PAC_18022</name>
</gene>
<sequence>MVSLSQIQASNALIPSTFPTRLVALFVGGTSGIGEITLKKFAQYSNQPRAYFVGRSQDAAERIVAECKAVNPGGEFIFVKADVSLIRVVDEVCKEIKAKENVLNLLFLSQGVMKTSEHVHLLAALNYYSRLRFITNLLPLLQNAPALRRIVTVGGGGKEGPLDITDFPALRVPLPQLRNHLTTLITLGIEAVAKTASTVSFIHDYPGTVNTGLYRDMDAPPFDTSLSVPIEECGERHLYLASSARFPSREGESTAVRLGDGVQVAVGTTGEIGTGVYSVGEMCETASSEVVEEHGAVSRYGCPAF</sequence>
<dbReference type="SUPFAM" id="SSF51735">
    <property type="entry name" value="NAD(P)-binding Rossmann-fold domains"/>
    <property type="match status" value="1"/>
</dbReference>
<organism evidence="2 3">
    <name type="scientific">Phialocephala subalpina</name>
    <dbReference type="NCBI Taxonomy" id="576137"/>
    <lineage>
        <taxon>Eukaryota</taxon>
        <taxon>Fungi</taxon>
        <taxon>Dikarya</taxon>
        <taxon>Ascomycota</taxon>
        <taxon>Pezizomycotina</taxon>
        <taxon>Leotiomycetes</taxon>
        <taxon>Helotiales</taxon>
        <taxon>Mollisiaceae</taxon>
        <taxon>Phialocephala</taxon>
        <taxon>Phialocephala fortinii species complex</taxon>
    </lineage>
</organism>
<keyword evidence="3" id="KW-1185">Reference proteome</keyword>
<dbReference type="AlphaFoldDB" id="A0A1L7XSW3"/>
<keyword evidence="1" id="KW-0560">Oxidoreductase</keyword>
<dbReference type="PANTHER" id="PTHR47534">
    <property type="entry name" value="YALI0E05731P"/>
    <property type="match status" value="1"/>
</dbReference>
<dbReference type="STRING" id="576137.A0A1L7XSW3"/>
<dbReference type="Gene3D" id="3.40.50.720">
    <property type="entry name" value="NAD(P)-binding Rossmann-like Domain"/>
    <property type="match status" value="1"/>
</dbReference>
<dbReference type="InterPro" id="IPR002347">
    <property type="entry name" value="SDR_fam"/>
</dbReference>
<dbReference type="PANTHER" id="PTHR47534:SF3">
    <property type="entry name" value="ALCOHOL DEHYDROGENASE-LIKE C-TERMINAL DOMAIN-CONTAINING PROTEIN"/>
    <property type="match status" value="1"/>
</dbReference>
<accession>A0A1L7XSW3</accession>